<evidence type="ECO:0000256" key="1">
    <source>
        <dbReference type="ARBA" id="ARBA00001231"/>
    </source>
</evidence>
<dbReference type="PROSITE" id="PS00775">
    <property type="entry name" value="GLYCOSYL_HYDROL_F3"/>
    <property type="match status" value="1"/>
</dbReference>
<dbReference type="EC" id="3.2.1.52" evidence="3"/>
<organism evidence="7">
    <name type="scientific">bioreactor metagenome</name>
    <dbReference type="NCBI Taxonomy" id="1076179"/>
    <lineage>
        <taxon>unclassified sequences</taxon>
        <taxon>metagenomes</taxon>
        <taxon>ecological metagenomes</taxon>
    </lineage>
</organism>
<evidence type="ECO:0000256" key="4">
    <source>
        <dbReference type="ARBA" id="ARBA00022801"/>
    </source>
</evidence>
<keyword evidence="5 7" id="KW-0326">Glycosidase</keyword>
<sequence>MDNRPLTVFEQSDFLPFRAGIVAGTECVLVSHNIVRCMDPDNPASLSPKVHEILREELGFTGVILTDDLSMEAVLGWENGADPSVQAALAGNDMLLTSDPKASFNALKAAVESGELPMRTVDRAVFRILAMKYAKGLM</sequence>
<evidence type="ECO:0000256" key="5">
    <source>
        <dbReference type="ARBA" id="ARBA00023295"/>
    </source>
</evidence>
<evidence type="ECO:0000256" key="3">
    <source>
        <dbReference type="ARBA" id="ARBA00012663"/>
    </source>
</evidence>
<protein>
    <recommendedName>
        <fullName evidence="3">beta-N-acetylhexosaminidase</fullName>
        <ecNumber evidence="3">3.2.1.52</ecNumber>
    </recommendedName>
</protein>
<evidence type="ECO:0000256" key="2">
    <source>
        <dbReference type="ARBA" id="ARBA00005336"/>
    </source>
</evidence>
<dbReference type="SUPFAM" id="SSF51445">
    <property type="entry name" value="(Trans)glycosidases"/>
    <property type="match status" value="1"/>
</dbReference>
<dbReference type="PANTHER" id="PTHR30480">
    <property type="entry name" value="BETA-HEXOSAMINIDASE-RELATED"/>
    <property type="match status" value="1"/>
</dbReference>
<dbReference type="InterPro" id="IPR017853">
    <property type="entry name" value="GH"/>
</dbReference>
<evidence type="ECO:0000259" key="6">
    <source>
        <dbReference type="Pfam" id="PF00933"/>
    </source>
</evidence>
<feature type="domain" description="Glycoside hydrolase family 3 N-terminal" evidence="6">
    <location>
        <begin position="2"/>
        <end position="130"/>
    </location>
</feature>
<gene>
    <name evidence="7" type="primary">nagZ_29</name>
    <name evidence="7" type="ORF">SDC9_198833</name>
</gene>
<dbReference type="GO" id="GO:0004563">
    <property type="term" value="F:beta-N-acetylhexosaminidase activity"/>
    <property type="evidence" value="ECO:0007669"/>
    <property type="project" value="UniProtKB-EC"/>
</dbReference>
<dbReference type="PANTHER" id="PTHR30480:SF13">
    <property type="entry name" value="BETA-HEXOSAMINIDASE"/>
    <property type="match status" value="1"/>
</dbReference>
<dbReference type="Gene3D" id="3.20.20.300">
    <property type="entry name" value="Glycoside hydrolase, family 3, N-terminal domain"/>
    <property type="match status" value="1"/>
</dbReference>
<proteinExistence type="inferred from homology"/>
<accession>A0A645IIS7</accession>
<dbReference type="EMBL" id="VSSQ01116051">
    <property type="protein sequence ID" value="MPN51191.1"/>
    <property type="molecule type" value="Genomic_DNA"/>
</dbReference>
<comment type="similarity">
    <text evidence="2">Belongs to the glycosyl hydrolase 3 family.</text>
</comment>
<dbReference type="GO" id="GO:0005975">
    <property type="term" value="P:carbohydrate metabolic process"/>
    <property type="evidence" value="ECO:0007669"/>
    <property type="project" value="InterPro"/>
</dbReference>
<dbReference type="InterPro" id="IPR001764">
    <property type="entry name" value="Glyco_hydro_3_N"/>
</dbReference>
<keyword evidence="4 7" id="KW-0378">Hydrolase</keyword>
<evidence type="ECO:0000313" key="7">
    <source>
        <dbReference type="EMBL" id="MPN51191.1"/>
    </source>
</evidence>
<dbReference type="InterPro" id="IPR050226">
    <property type="entry name" value="NagZ_Beta-hexosaminidase"/>
</dbReference>
<reference evidence="7" key="1">
    <citation type="submission" date="2019-08" db="EMBL/GenBank/DDBJ databases">
        <authorList>
            <person name="Kucharzyk K."/>
            <person name="Murdoch R.W."/>
            <person name="Higgins S."/>
            <person name="Loffler F."/>
        </authorList>
    </citation>
    <scope>NUCLEOTIDE SEQUENCE</scope>
</reference>
<name>A0A645IIS7_9ZZZZ</name>
<dbReference type="Pfam" id="PF00933">
    <property type="entry name" value="Glyco_hydro_3"/>
    <property type="match status" value="1"/>
</dbReference>
<dbReference type="GO" id="GO:0009254">
    <property type="term" value="P:peptidoglycan turnover"/>
    <property type="evidence" value="ECO:0007669"/>
    <property type="project" value="TreeGrafter"/>
</dbReference>
<comment type="catalytic activity">
    <reaction evidence="1">
        <text>Hydrolysis of terminal non-reducing N-acetyl-D-hexosamine residues in N-acetyl-beta-D-hexosaminides.</text>
        <dbReference type="EC" id="3.2.1.52"/>
    </reaction>
</comment>
<dbReference type="AlphaFoldDB" id="A0A645IIS7"/>
<dbReference type="InterPro" id="IPR036962">
    <property type="entry name" value="Glyco_hydro_3_N_sf"/>
</dbReference>
<comment type="caution">
    <text evidence="7">The sequence shown here is derived from an EMBL/GenBank/DDBJ whole genome shotgun (WGS) entry which is preliminary data.</text>
</comment>
<dbReference type="InterPro" id="IPR019800">
    <property type="entry name" value="Glyco_hydro_3_AS"/>
</dbReference>